<dbReference type="Proteomes" id="UP001149165">
    <property type="component" value="Unassembled WGS sequence"/>
</dbReference>
<protein>
    <submittedName>
        <fullName evidence="2">Uncharacterized protein</fullName>
    </submittedName>
</protein>
<organism evidence="2 3">
    <name type="scientific">Penicillium angulare</name>
    <dbReference type="NCBI Taxonomy" id="116970"/>
    <lineage>
        <taxon>Eukaryota</taxon>
        <taxon>Fungi</taxon>
        <taxon>Dikarya</taxon>
        <taxon>Ascomycota</taxon>
        <taxon>Pezizomycotina</taxon>
        <taxon>Eurotiomycetes</taxon>
        <taxon>Eurotiomycetidae</taxon>
        <taxon>Eurotiales</taxon>
        <taxon>Aspergillaceae</taxon>
        <taxon>Penicillium</taxon>
    </lineage>
</organism>
<name>A0A9W9FI06_9EURO</name>
<comment type="caution">
    <text evidence="2">The sequence shown here is derived from an EMBL/GenBank/DDBJ whole genome shotgun (WGS) entry which is preliminary data.</text>
</comment>
<dbReference type="EMBL" id="JAPQKH010000004">
    <property type="protein sequence ID" value="KAJ5100580.1"/>
    <property type="molecule type" value="Genomic_DNA"/>
</dbReference>
<reference evidence="2" key="2">
    <citation type="journal article" date="2023" name="IMA Fungus">
        <title>Comparative genomic study of the Penicillium genus elucidates a diverse pangenome and 15 lateral gene transfer events.</title>
        <authorList>
            <person name="Petersen C."/>
            <person name="Sorensen T."/>
            <person name="Nielsen M.R."/>
            <person name="Sondergaard T.E."/>
            <person name="Sorensen J.L."/>
            <person name="Fitzpatrick D.A."/>
            <person name="Frisvad J.C."/>
            <person name="Nielsen K.L."/>
        </authorList>
    </citation>
    <scope>NUCLEOTIDE SEQUENCE</scope>
    <source>
        <strain evidence="2">IBT 30069</strain>
    </source>
</reference>
<feature type="chain" id="PRO_5040950181" evidence="1">
    <location>
        <begin position="21"/>
        <end position="170"/>
    </location>
</feature>
<evidence type="ECO:0000313" key="2">
    <source>
        <dbReference type="EMBL" id="KAJ5100580.1"/>
    </source>
</evidence>
<accession>A0A9W9FI06</accession>
<keyword evidence="1" id="KW-0732">Signal</keyword>
<feature type="signal peptide" evidence="1">
    <location>
        <begin position="1"/>
        <end position="20"/>
    </location>
</feature>
<gene>
    <name evidence="2" type="ORF">N7456_006632</name>
</gene>
<evidence type="ECO:0000313" key="3">
    <source>
        <dbReference type="Proteomes" id="UP001149165"/>
    </source>
</evidence>
<sequence length="170" mass="18759">MQIKLTSAIAILAAITPSLGSVPLAESLQYMAEATINVRDDFENFTYDNAYKVGRRLVSEYGGSIVREKFQQLKYFPGSLSDEDQAEVCESYANFLSTTQDMVTAATGKEKLIKKTEFGDGIYHLVKADWGYTSDLTYDVLGVTPTCRDDGLVDATTHLLNAYKQLVEGS</sequence>
<reference evidence="2" key="1">
    <citation type="submission" date="2022-11" db="EMBL/GenBank/DDBJ databases">
        <authorList>
            <person name="Petersen C."/>
        </authorList>
    </citation>
    <scope>NUCLEOTIDE SEQUENCE</scope>
    <source>
        <strain evidence="2">IBT 30069</strain>
    </source>
</reference>
<keyword evidence="3" id="KW-1185">Reference proteome</keyword>
<evidence type="ECO:0000256" key="1">
    <source>
        <dbReference type="SAM" id="SignalP"/>
    </source>
</evidence>
<proteinExistence type="predicted"/>
<dbReference type="AlphaFoldDB" id="A0A9W9FI06"/>